<evidence type="ECO:0000313" key="1">
    <source>
        <dbReference type="EMBL" id="AOX47535.1"/>
    </source>
</evidence>
<name>A0A288QF59_9VIRU</name>
<reference evidence="1" key="1">
    <citation type="submission" date="2015-12" db="EMBL/GenBank/DDBJ databases">
        <title>Australian terrestrial orchids and their fungal symbionts are hosts of divergent viruses.</title>
        <authorList>
            <person name="Ong J.W.L."/>
            <person name="Li H."/>
            <person name="Sivasithamparam K."/>
            <person name="Dixon K.W."/>
            <person name="Jones M.G.K."/>
            <person name="Wylie S.J."/>
        </authorList>
    </citation>
    <scope>NUCLEOTIDE SEQUENCE</scope>
    <source>
        <strain evidence="1">Murdoch-6</strain>
    </source>
</reference>
<accession>A0A288QF59</accession>
<protein>
    <submittedName>
        <fullName evidence="1">ORF1</fullName>
    </submittedName>
</protein>
<organism evidence="1">
    <name type="scientific">Ceratobasidium hypovirus A</name>
    <dbReference type="NCBI Taxonomy" id="1964427"/>
    <lineage>
        <taxon>Viruses</taxon>
        <taxon>Riboviria</taxon>
        <taxon>Orthornavirae</taxon>
        <taxon>Pisuviricota</taxon>
        <taxon>Duplopiviricetes</taxon>
        <taxon>Durnavirales</taxon>
        <taxon>Hypoviridae</taxon>
    </lineage>
</organism>
<sequence>MIATNGMPVLVIQWPRHGFGNRYLAYVRVIVATYARPTSRVTIMNATKWDESAIEGLRELVAYQYPICTVINGVYNPVNLGATTLYPTVLWAIRNRIRSTYLAFADIYGADEVVLSRLPVLQWRMVAGSESRIEISAGTSLLCHTACATPGEINVDRIRITSKILSRQYGPSFLSKETEMSKASRPSPTWYERKPYRQSLPASRASVSWSSEYDTMSPPVPWSDSMMEFQHDEHGIPFQANGRGYRWPEGCDGFRNGEHSTALYGCMADEASDYTVRQRLANDTRVRELISLYAQKIEQALASVPTDTLIYTASSDETHRSGLESFVAAEDSGPLGKVLLLFYPSRRGESEYWREGDTINIPVPRFHRSGRSIMYWRLLPIFTGPRRFRFRQLNGRNPQRFDPIGQGMVISRVLPFFTYNHIGVHGVGGGSLVYEGGILNAHVSDLETLFANFSYTYGTDELYFYQYEPLSVNYRPANFDLIGPHVRMAFPTRACRIDEERGWGVTNFLRLPRFEREEIRAAVAILNRPSVPVLRQTDLTEAQQARVCQISMQTTMMLLNPQTTPVFRYGDVITHEGMASEVDILAVERLFDLACSADPHICPELIGLRARETVTLATYGSHGDRVPVLALAKRASAMGQPVVVWDLLSRTDGLTSLRLAEENSALAQMSWITRARALLASTRGTVYAPIAICPAGATSYSLAPHESRGRPIRPGLGLSFLDWVVRFMYATTPPDRRIGYFRGLATAPRSADGTGFLGQRRFPDCDRRVKYYASGSSSIPPPPGFIPPEAIPLPRGDHEALLRHCEVLYCPGGEGIVATALAAGAKVRTWDKRLDRDRKEGLATETAIRGNHPPLMAYAWFAASSLDGILGLLYTGEIKALGAIILETALDLNLWARLTWIAFMVWKVIHDIGFQPSAGAYLIAFLGNGQTTPLIAIMTGAALTAVSTWIWAERGHLIVKEAVLPFARYLLWNLTSAHFPLAVGLVGPAPALLTSRALSVGFQILGKQVERLHTFLLADVSIGSNAFLDGVVYVAIVPSQWMGIPILHMELRCPSRCARVSIATPEGVKYSLGVPITMRTYTYDPATSSAWHYATGMTYESLQALSGADAGVYSVTNTCQTITLVQASHAKTTYLTAGALLTLAATSFSSGLLALAALGLILGMVPSIDPDVVAALYQAGPLSGAPKIRGLMDGYLFDPAVKFATDVASLF</sequence>
<dbReference type="EMBL" id="KU291924">
    <property type="protein sequence ID" value="AOX47535.1"/>
    <property type="molecule type" value="Genomic_RNA"/>
</dbReference>
<proteinExistence type="predicted"/>